<comment type="similarity">
    <text evidence="6">Belongs to the HSP33 family.</text>
</comment>
<comment type="function">
    <text evidence="6">Redox regulated molecular chaperone. Protects both thermally unfolding and oxidatively damaged proteins from irreversible aggregation. Plays an important role in the bacterial defense system toward oxidative stress.</text>
</comment>
<evidence type="ECO:0000256" key="4">
    <source>
        <dbReference type="ARBA" id="ARBA00023186"/>
    </source>
</evidence>
<keyword evidence="4 6" id="KW-0143">Chaperone</keyword>
<feature type="disulfide bond" description="Redox-active" evidence="6">
    <location>
        <begin position="270"/>
        <end position="273"/>
    </location>
</feature>
<keyword evidence="1 6" id="KW-0963">Cytoplasm</keyword>
<comment type="PTM">
    <text evidence="6">Under oxidizing conditions two disulfide bonds are formed involving the reactive cysteines. Under reducing conditions zinc is bound to the reactive cysteines and the protein is inactive.</text>
</comment>
<comment type="subcellular location">
    <subcellularLocation>
        <location evidence="6">Cytoplasm</location>
    </subcellularLocation>
</comment>
<dbReference type="InterPro" id="IPR016153">
    <property type="entry name" value="Heat_shock_Hsp33_N"/>
</dbReference>
<keyword evidence="8" id="KW-1185">Reference proteome</keyword>
<dbReference type="RefSeq" id="WP_069989063.1">
    <property type="nucleotide sequence ID" value="NZ_JACOQK010000001.1"/>
</dbReference>
<dbReference type="EMBL" id="JACOQK010000001">
    <property type="protein sequence ID" value="MBC5787371.1"/>
    <property type="molecule type" value="Genomic_DNA"/>
</dbReference>
<accession>A0ABR7IQG0</accession>
<evidence type="ECO:0000313" key="8">
    <source>
        <dbReference type="Proteomes" id="UP000649151"/>
    </source>
</evidence>
<keyword evidence="2 6" id="KW-0862">Zinc</keyword>
<dbReference type="PIRSF" id="PIRSF005261">
    <property type="entry name" value="Heat_shock_Hsp33"/>
    <property type="match status" value="1"/>
</dbReference>
<evidence type="ECO:0000256" key="1">
    <source>
        <dbReference type="ARBA" id="ARBA00022490"/>
    </source>
</evidence>
<dbReference type="Pfam" id="PF01430">
    <property type="entry name" value="HSP33"/>
    <property type="match status" value="1"/>
</dbReference>
<gene>
    <name evidence="6 7" type="primary">hslO</name>
    <name evidence="7" type="ORF">H8Z77_04950</name>
</gene>
<proteinExistence type="inferred from homology"/>
<dbReference type="PANTHER" id="PTHR30111:SF1">
    <property type="entry name" value="33 KDA CHAPERONIN"/>
    <property type="match status" value="1"/>
</dbReference>
<evidence type="ECO:0000313" key="7">
    <source>
        <dbReference type="EMBL" id="MBC5787371.1"/>
    </source>
</evidence>
<dbReference type="InterPro" id="IPR000397">
    <property type="entry name" value="Heat_shock_Hsp33"/>
</dbReference>
<feature type="disulfide bond" description="Redox-active" evidence="6">
    <location>
        <begin position="237"/>
        <end position="239"/>
    </location>
</feature>
<comment type="caution">
    <text evidence="7">The sequence shown here is derived from an EMBL/GenBank/DDBJ whole genome shotgun (WGS) entry which is preliminary data.</text>
</comment>
<sequence length="292" mass="31191">MSNLVRAITADGSAVAIALNSTEIVGEIEKIHKTSAVVTAALGRLATGASLMGYMLKNEQDSITLRIKADGPAGSLIAVANSHGNVKAYVQNPVVEIPLNSKGKLDVAGAVGTDGFLSVIKDIGLKEPYSGQVPLVSGEIAEDITSYYAISEQIPTVCALGVLVNPDLTVKSAGGFLIQLLPFADESCIDIIEKNIKELPPISELFDSGLTPKDVCMRVLQGLEPNVLDETNVAYKCDCSRERVSRALISLGKEELQDMIDGPDETEVTCHFCNKAYHFSKDELRGLLSQKK</sequence>
<dbReference type="HAMAP" id="MF_00117">
    <property type="entry name" value="HslO"/>
    <property type="match status" value="1"/>
</dbReference>
<dbReference type="SUPFAM" id="SSF64397">
    <property type="entry name" value="Hsp33 domain"/>
    <property type="match status" value="1"/>
</dbReference>
<evidence type="ECO:0000256" key="2">
    <source>
        <dbReference type="ARBA" id="ARBA00022833"/>
    </source>
</evidence>
<reference evidence="7 8" key="1">
    <citation type="submission" date="2020-08" db="EMBL/GenBank/DDBJ databases">
        <title>Genome public.</title>
        <authorList>
            <person name="Liu C."/>
            <person name="Sun Q."/>
        </authorList>
    </citation>
    <scope>NUCLEOTIDE SEQUENCE [LARGE SCALE GENOMIC DNA]</scope>
    <source>
        <strain evidence="7 8">NSJ-27</strain>
    </source>
</reference>
<evidence type="ECO:0000256" key="6">
    <source>
        <dbReference type="HAMAP-Rule" id="MF_00117"/>
    </source>
</evidence>
<keyword evidence="5 6" id="KW-0676">Redox-active center</keyword>
<evidence type="ECO:0000256" key="5">
    <source>
        <dbReference type="ARBA" id="ARBA00023284"/>
    </source>
</evidence>
<evidence type="ECO:0000256" key="3">
    <source>
        <dbReference type="ARBA" id="ARBA00023157"/>
    </source>
</evidence>
<dbReference type="NCBIfam" id="NF001033">
    <property type="entry name" value="PRK00114.1"/>
    <property type="match status" value="1"/>
</dbReference>
<name>A0ABR7IQG0_9CLOT</name>
<dbReference type="SUPFAM" id="SSF118352">
    <property type="entry name" value="HSP33 redox switch-like"/>
    <property type="match status" value="1"/>
</dbReference>
<protein>
    <recommendedName>
        <fullName evidence="6">33 kDa chaperonin</fullName>
    </recommendedName>
    <alternativeName>
        <fullName evidence="6">Heat shock protein 33 homolog</fullName>
        <shortName evidence="6">HSP33</shortName>
    </alternativeName>
</protein>
<keyword evidence="3 6" id="KW-1015">Disulfide bond</keyword>
<dbReference type="Gene3D" id="3.90.1280.10">
    <property type="entry name" value="HSP33 redox switch-like"/>
    <property type="match status" value="1"/>
</dbReference>
<dbReference type="Gene3D" id="3.55.30.10">
    <property type="entry name" value="Hsp33 domain"/>
    <property type="match status" value="1"/>
</dbReference>
<dbReference type="CDD" id="cd00498">
    <property type="entry name" value="Hsp33"/>
    <property type="match status" value="1"/>
</dbReference>
<dbReference type="Proteomes" id="UP000649151">
    <property type="component" value="Unassembled WGS sequence"/>
</dbReference>
<dbReference type="PANTHER" id="PTHR30111">
    <property type="entry name" value="33 KDA CHAPERONIN"/>
    <property type="match status" value="1"/>
</dbReference>
<dbReference type="InterPro" id="IPR016154">
    <property type="entry name" value="Heat_shock_Hsp33_C"/>
</dbReference>
<organism evidence="7 8">
    <name type="scientific">Clostridium facile</name>
    <dbReference type="NCBI Taxonomy" id="2763035"/>
    <lineage>
        <taxon>Bacteria</taxon>
        <taxon>Bacillati</taxon>
        <taxon>Bacillota</taxon>
        <taxon>Clostridia</taxon>
        <taxon>Eubacteriales</taxon>
        <taxon>Clostridiaceae</taxon>
        <taxon>Clostridium</taxon>
    </lineage>
</organism>